<keyword evidence="2" id="KW-1185">Reference proteome</keyword>
<protein>
    <submittedName>
        <fullName evidence="1">Uncharacterized protein</fullName>
    </submittedName>
</protein>
<sequence>MRQAFAHEAVLTIEQDADIRAPGAAVTVALCGHWDHEPPCPLAPHHVHTDHVDGALHVRILFAAEPNTEHQVRQLIELALSGKLTFPDGFTTPWRLYTSQPSQLSADETHHAKRLIRS</sequence>
<comment type="caution">
    <text evidence="1">The sequence shown here is derived from an EMBL/GenBank/DDBJ whole genome shotgun (WGS) entry which is preliminary data.</text>
</comment>
<name>A0ABN3QAT1_9ACTN</name>
<dbReference type="Proteomes" id="UP001501509">
    <property type="component" value="Unassembled WGS sequence"/>
</dbReference>
<dbReference type="EMBL" id="BAAATD010000010">
    <property type="protein sequence ID" value="GAA2621369.1"/>
    <property type="molecule type" value="Genomic_DNA"/>
</dbReference>
<reference evidence="1 2" key="1">
    <citation type="journal article" date="2019" name="Int. J. Syst. Evol. Microbiol.">
        <title>The Global Catalogue of Microorganisms (GCM) 10K type strain sequencing project: providing services to taxonomists for standard genome sequencing and annotation.</title>
        <authorList>
            <consortium name="The Broad Institute Genomics Platform"/>
            <consortium name="The Broad Institute Genome Sequencing Center for Infectious Disease"/>
            <person name="Wu L."/>
            <person name="Ma J."/>
        </authorList>
    </citation>
    <scope>NUCLEOTIDE SEQUENCE [LARGE SCALE GENOMIC DNA]</scope>
    <source>
        <strain evidence="1 2">JCM 6833</strain>
    </source>
</reference>
<organism evidence="1 2">
    <name type="scientific">Actinomadura fulvescens</name>
    <dbReference type="NCBI Taxonomy" id="46160"/>
    <lineage>
        <taxon>Bacteria</taxon>
        <taxon>Bacillati</taxon>
        <taxon>Actinomycetota</taxon>
        <taxon>Actinomycetes</taxon>
        <taxon>Streptosporangiales</taxon>
        <taxon>Thermomonosporaceae</taxon>
        <taxon>Actinomadura</taxon>
    </lineage>
</organism>
<proteinExistence type="predicted"/>
<evidence type="ECO:0000313" key="1">
    <source>
        <dbReference type="EMBL" id="GAA2621369.1"/>
    </source>
</evidence>
<gene>
    <name evidence="1" type="ORF">GCM10010411_66570</name>
</gene>
<evidence type="ECO:0000313" key="2">
    <source>
        <dbReference type="Proteomes" id="UP001501509"/>
    </source>
</evidence>
<accession>A0ABN3QAT1</accession>
<dbReference type="RefSeq" id="WP_344546441.1">
    <property type="nucleotide sequence ID" value="NZ_BAAATD010000010.1"/>
</dbReference>